<evidence type="ECO:0000256" key="3">
    <source>
        <dbReference type="ARBA" id="ARBA00022989"/>
    </source>
</evidence>
<feature type="transmembrane region" description="Helical" evidence="5">
    <location>
        <begin position="300"/>
        <end position="317"/>
    </location>
</feature>
<dbReference type="RefSeq" id="WP_008425105.1">
    <property type="nucleotide sequence ID" value="NZ_AOIA01000128.1"/>
</dbReference>
<feature type="transmembrane region" description="Helical" evidence="5">
    <location>
        <begin position="240"/>
        <end position="264"/>
    </location>
</feature>
<evidence type="ECO:0000259" key="6">
    <source>
        <dbReference type="Pfam" id="PF04932"/>
    </source>
</evidence>
<gene>
    <name evidence="7" type="ORF">C492_15636</name>
</gene>
<feature type="transmembrane region" description="Helical" evidence="5">
    <location>
        <begin position="430"/>
        <end position="447"/>
    </location>
</feature>
<feature type="transmembrane region" description="Helical" evidence="5">
    <location>
        <begin position="324"/>
        <end position="344"/>
    </location>
</feature>
<organism evidence="7 8">
    <name type="scientific">Natronococcus jeotgali DSM 18795</name>
    <dbReference type="NCBI Taxonomy" id="1227498"/>
    <lineage>
        <taxon>Archaea</taxon>
        <taxon>Methanobacteriati</taxon>
        <taxon>Methanobacteriota</taxon>
        <taxon>Stenosarchaea group</taxon>
        <taxon>Halobacteria</taxon>
        <taxon>Halobacteriales</taxon>
        <taxon>Natrialbaceae</taxon>
        <taxon>Natronococcus</taxon>
    </lineage>
</organism>
<feature type="transmembrane region" description="Helical" evidence="5">
    <location>
        <begin position="21"/>
        <end position="41"/>
    </location>
</feature>
<feature type="transmembrane region" description="Helical" evidence="5">
    <location>
        <begin position="396"/>
        <end position="418"/>
    </location>
</feature>
<comment type="subcellular location">
    <subcellularLocation>
        <location evidence="1">Membrane</location>
        <topology evidence="1">Multi-pass membrane protein</topology>
    </subcellularLocation>
</comment>
<feature type="transmembrane region" description="Helical" evidence="5">
    <location>
        <begin position="453"/>
        <end position="471"/>
    </location>
</feature>
<name>L9X1W4_9EURY</name>
<feature type="transmembrane region" description="Helical" evidence="5">
    <location>
        <begin position="80"/>
        <end position="99"/>
    </location>
</feature>
<dbReference type="EMBL" id="AOIA01000128">
    <property type="protein sequence ID" value="ELY55720.1"/>
    <property type="molecule type" value="Genomic_DNA"/>
</dbReference>
<feature type="transmembrane region" description="Helical" evidence="5">
    <location>
        <begin position="111"/>
        <end position="128"/>
    </location>
</feature>
<dbReference type="Pfam" id="PF04932">
    <property type="entry name" value="Wzy_C"/>
    <property type="match status" value="1"/>
</dbReference>
<evidence type="ECO:0000313" key="7">
    <source>
        <dbReference type="EMBL" id="ELY55720.1"/>
    </source>
</evidence>
<sequence>MSAVEREPATPFARDWDADRLVDGIVYALFGLHLLLLLLAYATDLVVAWQVAAFGVLLGAALGCRLAADAYPEFERRQAAVLSVFGVTFVVLGVLYQSSSPGLGLGPNRPLAIAVAFGATVAFFLVVSDARRYTVGQWAAVGCFAVLTALYLVHTLEYDPSSTQSRWPLWAAAVLGVNLFVVPRLVPVRVYLWVLPRLAAVLVLVGLATYAVGEYSLWIFEVRQWSGTPSVPLVDADVTTLQSIFPNPNAFGLVSFAGLVGATVEFHRSVLERRPLGAGLALALAGLCAAGVFLSNARAAMLASAIAVAIYAAYAFGGRLAVPVVSVAGLVGAAGLLVGMYVGAVDITASGRFELWTASLRAIADGPLLFGHGSGPANLVIEPYLEGEGAPLPHNAYLTVLVQTGFVGGLAYLGLVAGSVVAGLIDYQRVDVATLAFAVGWAVHQFFESYTLFEWSIGGALASITIGYLLVRQED</sequence>
<reference evidence="7 8" key="1">
    <citation type="journal article" date="2014" name="PLoS Genet.">
        <title>Phylogenetically driven sequencing of extremely halophilic archaea reveals strategies for static and dynamic osmo-response.</title>
        <authorList>
            <person name="Becker E.A."/>
            <person name="Seitzer P.M."/>
            <person name="Tritt A."/>
            <person name="Larsen D."/>
            <person name="Krusor M."/>
            <person name="Yao A.I."/>
            <person name="Wu D."/>
            <person name="Madern D."/>
            <person name="Eisen J.A."/>
            <person name="Darling A.E."/>
            <person name="Facciotti M.T."/>
        </authorList>
    </citation>
    <scope>NUCLEOTIDE SEQUENCE [LARGE SCALE GENOMIC DNA]</scope>
    <source>
        <strain evidence="7 8">DSM 18795</strain>
    </source>
</reference>
<feature type="transmembrane region" description="Helical" evidence="5">
    <location>
        <begin position="198"/>
        <end position="220"/>
    </location>
</feature>
<feature type="transmembrane region" description="Helical" evidence="5">
    <location>
        <begin position="167"/>
        <end position="186"/>
    </location>
</feature>
<keyword evidence="8" id="KW-1185">Reference proteome</keyword>
<dbReference type="InterPro" id="IPR007016">
    <property type="entry name" value="O-antigen_ligase-rel_domated"/>
</dbReference>
<evidence type="ECO:0000256" key="2">
    <source>
        <dbReference type="ARBA" id="ARBA00022692"/>
    </source>
</evidence>
<keyword evidence="2 5" id="KW-0812">Transmembrane</keyword>
<evidence type="ECO:0000256" key="1">
    <source>
        <dbReference type="ARBA" id="ARBA00004141"/>
    </source>
</evidence>
<evidence type="ECO:0000256" key="5">
    <source>
        <dbReference type="SAM" id="Phobius"/>
    </source>
</evidence>
<proteinExistence type="predicted"/>
<evidence type="ECO:0000313" key="8">
    <source>
        <dbReference type="Proteomes" id="UP000011531"/>
    </source>
</evidence>
<feature type="transmembrane region" description="Helical" evidence="5">
    <location>
        <begin position="47"/>
        <end position="68"/>
    </location>
</feature>
<protein>
    <submittedName>
        <fullName evidence="7">O-antigen polymerase</fullName>
    </submittedName>
</protein>
<feature type="transmembrane region" description="Helical" evidence="5">
    <location>
        <begin position="135"/>
        <end position="155"/>
    </location>
</feature>
<feature type="domain" description="O-antigen ligase-related" evidence="6">
    <location>
        <begin position="284"/>
        <end position="413"/>
    </location>
</feature>
<accession>L9X1W4</accession>
<dbReference type="PANTHER" id="PTHR37422">
    <property type="entry name" value="TEICHURONIC ACID BIOSYNTHESIS PROTEIN TUAE"/>
    <property type="match status" value="1"/>
</dbReference>
<keyword evidence="4 5" id="KW-0472">Membrane</keyword>
<dbReference type="PANTHER" id="PTHR37422:SF13">
    <property type="entry name" value="LIPOPOLYSACCHARIDE BIOSYNTHESIS PROTEIN PA4999-RELATED"/>
    <property type="match status" value="1"/>
</dbReference>
<dbReference type="Proteomes" id="UP000011531">
    <property type="component" value="Unassembled WGS sequence"/>
</dbReference>
<dbReference type="OrthoDB" id="199246at2157"/>
<keyword evidence="3 5" id="KW-1133">Transmembrane helix</keyword>
<dbReference type="GO" id="GO:0016020">
    <property type="term" value="C:membrane"/>
    <property type="evidence" value="ECO:0007669"/>
    <property type="project" value="UniProtKB-SubCell"/>
</dbReference>
<dbReference type="InterPro" id="IPR051533">
    <property type="entry name" value="WaaL-like"/>
</dbReference>
<dbReference type="AlphaFoldDB" id="L9X1W4"/>
<evidence type="ECO:0000256" key="4">
    <source>
        <dbReference type="ARBA" id="ARBA00023136"/>
    </source>
</evidence>
<comment type="caution">
    <text evidence="7">The sequence shown here is derived from an EMBL/GenBank/DDBJ whole genome shotgun (WGS) entry which is preliminary data.</text>
</comment>
<feature type="transmembrane region" description="Helical" evidence="5">
    <location>
        <begin position="276"/>
        <end position="294"/>
    </location>
</feature>